<name>A0A0L8GQZ0_OCTBM</name>
<gene>
    <name evidence="1" type="ORF">OCBIM_22029771mg</name>
</gene>
<dbReference type="AlphaFoldDB" id="A0A0L8GQZ0"/>
<dbReference type="EMBL" id="KQ420820">
    <property type="protein sequence ID" value="KOF79234.1"/>
    <property type="molecule type" value="Genomic_DNA"/>
</dbReference>
<organism evidence="1">
    <name type="scientific">Octopus bimaculoides</name>
    <name type="common">California two-spotted octopus</name>
    <dbReference type="NCBI Taxonomy" id="37653"/>
    <lineage>
        <taxon>Eukaryota</taxon>
        <taxon>Metazoa</taxon>
        <taxon>Spiralia</taxon>
        <taxon>Lophotrochozoa</taxon>
        <taxon>Mollusca</taxon>
        <taxon>Cephalopoda</taxon>
        <taxon>Coleoidea</taxon>
        <taxon>Octopodiformes</taxon>
        <taxon>Octopoda</taxon>
        <taxon>Incirrata</taxon>
        <taxon>Octopodidae</taxon>
        <taxon>Octopus</taxon>
    </lineage>
</organism>
<accession>A0A0L8GQZ0</accession>
<reference evidence="1" key="1">
    <citation type="submission" date="2015-07" db="EMBL/GenBank/DDBJ databases">
        <title>MeaNS - Measles Nucleotide Surveillance Program.</title>
        <authorList>
            <person name="Tran T."/>
            <person name="Druce J."/>
        </authorList>
    </citation>
    <scope>NUCLEOTIDE SEQUENCE</scope>
    <source>
        <strain evidence="1">UCB-OBI-ISO-001</strain>
        <tissue evidence="1">Gonad</tissue>
    </source>
</reference>
<sequence>MAKFLLSIISNSWNDKLHAFSAFFIEKLGKHGSFPLYLTDDEDSYESRTFLFFEYLPFSAEFCFCLWPACPIFLSKGNSLFIDRSDHISHKITSTALIVNKF</sequence>
<proteinExistence type="predicted"/>
<protein>
    <submittedName>
        <fullName evidence="1">Uncharacterized protein</fullName>
    </submittedName>
</protein>
<evidence type="ECO:0000313" key="1">
    <source>
        <dbReference type="EMBL" id="KOF79234.1"/>
    </source>
</evidence>